<keyword evidence="1" id="KW-0614">Plasmid</keyword>
<evidence type="ECO:0000313" key="1">
    <source>
        <dbReference type="EMBL" id="QIS31199.1"/>
    </source>
</evidence>
<name>A0A6H0A1K7_LYSSH</name>
<accession>A0A6H0A1K7</accession>
<dbReference type="RefSeq" id="WP_181726348.1">
    <property type="nucleotide sequence ID" value="NZ_CP064071.1"/>
</dbReference>
<reference evidence="1" key="1">
    <citation type="submission" date="2020-02" db="EMBL/GenBank/DDBJ databases">
        <authorList>
            <person name="Hu X."/>
            <person name="Yuan Z."/>
            <person name="Cheng J."/>
            <person name="Geng P."/>
        </authorList>
    </citation>
    <scope>NUCLEOTIDE SEQUENCE</scope>
    <source>
        <strain evidence="1">SSII-1</strain>
        <plasmid evidence="1">pSSII-1</plasmid>
    </source>
</reference>
<organism evidence="1">
    <name type="scientific">Lysinibacillus sphaericus</name>
    <name type="common">Bacillus sphaericus</name>
    <dbReference type="NCBI Taxonomy" id="1421"/>
    <lineage>
        <taxon>Bacteria</taxon>
        <taxon>Bacillati</taxon>
        <taxon>Bacillota</taxon>
        <taxon>Bacilli</taxon>
        <taxon>Bacillales</taxon>
        <taxon>Bacillaceae</taxon>
        <taxon>Lysinibacillus</taxon>
    </lineage>
</organism>
<proteinExistence type="predicted"/>
<dbReference type="EMBL" id="MT075580">
    <property type="protein sequence ID" value="QIS31199.1"/>
    <property type="molecule type" value="Genomic_DNA"/>
</dbReference>
<dbReference type="AlphaFoldDB" id="A0A6H0A1K7"/>
<protein>
    <submittedName>
        <fullName evidence="1">Uncharacterized protein</fullName>
    </submittedName>
</protein>
<sequence length="105" mass="12585">MNTITRANFSIEQQKSYEGYTEHNIWNGWECPLFTKEVADKIAKDFTIAGVMYINYSKEFDRYLVTYDIDEPILEWYDQITKVIDGKEVKLYPIGAFCWCWDMRE</sequence>
<geneLocation type="plasmid" evidence="1">
    <name>pSSII-1</name>
</geneLocation>